<reference evidence="1" key="2">
    <citation type="journal article" date="2015" name="Fish Shellfish Immunol.">
        <title>Early steps in the European eel (Anguilla anguilla)-Vibrio vulnificus interaction in the gills: Role of the RtxA13 toxin.</title>
        <authorList>
            <person name="Callol A."/>
            <person name="Pajuelo D."/>
            <person name="Ebbesson L."/>
            <person name="Teles M."/>
            <person name="MacKenzie S."/>
            <person name="Amaro C."/>
        </authorList>
    </citation>
    <scope>NUCLEOTIDE SEQUENCE</scope>
</reference>
<sequence length="49" mass="5887">MLRLLVLEFQNCASVFWRWALDFYLPVHHKDRRIKHQFKIGLRSTGVGC</sequence>
<name>A0A0E9TX72_ANGAN</name>
<dbReference type="AlphaFoldDB" id="A0A0E9TX72"/>
<protein>
    <submittedName>
        <fullName evidence="1">Uncharacterized protein</fullName>
    </submittedName>
</protein>
<proteinExistence type="predicted"/>
<evidence type="ECO:0000313" key="1">
    <source>
        <dbReference type="EMBL" id="JAH58072.1"/>
    </source>
</evidence>
<organism evidence="1">
    <name type="scientific">Anguilla anguilla</name>
    <name type="common">European freshwater eel</name>
    <name type="synonym">Muraena anguilla</name>
    <dbReference type="NCBI Taxonomy" id="7936"/>
    <lineage>
        <taxon>Eukaryota</taxon>
        <taxon>Metazoa</taxon>
        <taxon>Chordata</taxon>
        <taxon>Craniata</taxon>
        <taxon>Vertebrata</taxon>
        <taxon>Euteleostomi</taxon>
        <taxon>Actinopterygii</taxon>
        <taxon>Neopterygii</taxon>
        <taxon>Teleostei</taxon>
        <taxon>Anguilliformes</taxon>
        <taxon>Anguillidae</taxon>
        <taxon>Anguilla</taxon>
    </lineage>
</organism>
<accession>A0A0E9TX72</accession>
<dbReference type="EMBL" id="GBXM01050505">
    <property type="protein sequence ID" value="JAH58072.1"/>
    <property type="molecule type" value="Transcribed_RNA"/>
</dbReference>
<reference evidence="1" key="1">
    <citation type="submission" date="2014-11" db="EMBL/GenBank/DDBJ databases">
        <authorList>
            <person name="Amaro Gonzalez C."/>
        </authorList>
    </citation>
    <scope>NUCLEOTIDE SEQUENCE</scope>
</reference>